<dbReference type="OrthoDB" id="9803627at2"/>
<gene>
    <name evidence="2" type="ORF">AQUSIP_24860</name>
</gene>
<dbReference type="RefSeq" id="WP_148340552.1">
    <property type="nucleotide sequence ID" value="NZ_LR699120.1"/>
</dbReference>
<evidence type="ECO:0000313" key="2">
    <source>
        <dbReference type="EMBL" id="VVC77159.1"/>
    </source>
</evidence>
<organism evidence="2 3">
    <name type="scientific">Aquicella siphonis</name>
    <dbReference type="NCBI Taxonomy" id="254247"/>
    <lineage>
        <taxon>Bacteria</taxon>
        <taxon>Pseudomonadati</taxon>
        <taxon>Pseudomonadota</taxon>
        <taxon>Gammaproteobacteria</taxon>
        <taxon>Legionellales</taxon>
        <taxon>Coxiellaceae</taxon>
        <taxon>Aquicella</taxon>
    </lineage>
</organism>
<feature type="domain" description="Polysaccharide pyruvyl transferase" evidence="1">
    <location>
        <begin position="94"/>
        <end position="235"/>
    </location>
</feature>
<evidence type="ECO:0000259" key="1">
    <source>
        <dbReference type="Pfam" id="PF04230"/>
    </source>
</evidence>
<dbReference type="Proteomes" id="UP000324194">
    <property type="component" value="Chromosome 2"/>
</dbReference>
<name>A0A5E4PJA9_9COXI</name>
<reference evidence="2 3" key="1">
    <citation type="submission" date="2019-08" db="EMBL/GenBank/DDBJ databases">
        <authorList>
            <person name="Guy L."/>
        </authorList>
    </citation>
    <scope>NUCLEOTIDE SEQUENCE [LARGE SCALE GENOMIC DNA]</scope>
    <source>
        <strain evidence="2 3">SGT-108</strain>
    </source>
</reference>
<protein>
    <recommendedName>
        <fullName evidence="1">Polysaccharide pyruvyl transferase domain-containing protein</fullName>
    </recommendedName>
</protein>
<sequence>MPISRAMPGAIENVCVVCSIVMDLKVRVLQIMIKMYWWEGYYGFKRTFTRALTGMRPYVNNFGDQLSPFIIAMLSGMKIKHTLREGKILGLGSIFFCLRQRDTVWGAGLLNSNHLHFAMAAQDVNYRAVRGPKTRSLLVNNGIACPEVYGDPALLLPLLVKNDIDKRWRIGIVPHFSHYRTFKTMLNHDLRVKVIDVEKPFHDVIREILSCEVIFSSSLHGLIVAEAYGIDALMLTVGKPLHGDLFKFDDYFASTGRPTFYADFIEVSDIKSLVAMAMNNPKPNINIHPLLDAFPFECARERVKHPSDTAWSRIHGTATIYRSSIRPPCLLIPEED</sequence>
<dbReference type="EMBL" id="LR699120">
    <property type="protein sequence ID" value="VVC77159.1"/>
    <property type="molecule type" value="Genomic_DNA"/>
</dbReference>
<accession>A0A5E4PJA9</accession>
<dbReference type="Pfam" id="PF04230">
    <property type="entry name" value="PS_pyruv_trans"/>
    <property type="match status" value="1"/>
</dbReference>
<dbReference type="AlphaFoldDB" id="A0A5E4PJA9"/>
<keyword evidence="3" id="KW-1185">Reference proteome</keyword>
<proteinExistence type="predicted"/>
<dbReference type="InterPro" id="IPR007345">
    <property type="entry name" value="Polysacch_pyruvyl_Trfase"/>
</dbReference>
<dbReference type="KEGG" id="asip:AQUSIP_24860"/>
<evidence type="ECO:0000313" key="3">
    <source>
        <dbReference type="Proteomes" id="UP000324194"/>
    </source>
</evidence>